<proteinExistence type="predicted"/>
<evidence type="ECO:0000256" key="2">
    <source>
        <dbReference type="SAM" id="Phobius"/>
    </source>
</evidence>
<evidence type="ECO:0000313" key="3">
    <source>
        <dbReference type="EMBL" id="RMI83835.1"/>
    </source>
</evidence>
<accession>A0AAQ0S5W8</accession>
<evidence type="ECO:0000256" key="1">
    <source>
        <dbReference type="SAM" id="Coils"/>
    </source>
</evidence>
<feature type="transmembrane region" description="Helical" evidence="2">
    <location>
        <begin position="117"/>
        <end position="138"/>
    </location>
</feature>
<dbReference type="Proteomes" id="UP000269505">
    <property type="component" value="Unassembled WGS sequence"/>
</dbReference>
<keyword evidence="2" id="KW-0472">Membrane</keyword>
<sequence length="139" mass="16102">MKDNVLEFEKGVPLNKNEVGKTIPEVTTLNKYDIIEIKKATIEALVEYEKRTLDLGGSKLMSEHVKREEYENFKNHLDSKFDRIIDKLDENRRETKDDILASRQEIKDDLNEFQNRTLTVFGLAVSVVGIIVPIVLHFI</sequence>
<gene>
    <name evidence="3" type="ORF">D9V42_14320</name>
</gene>
<feature type="coiled-coil region" evidence="1">
    <location>
        <begin position="85"/>
        <end position="116"/>
    </location>
</feature>
<dbReference type="EMBL" id="RCVN01000027">
    <property type="protein sequence ID" value="RMI83835.1"/>
    <property type="molecule type" value="Genomic_DNA"/>
</dbReference>
<organism evidence="3 4">
    <name type="scientific">Staphylococcus pseudoxylosus</name>
    <dbReference type="NCBI Taxonomy" id="2282419"/>
    <lineage>
        <taxon>Bacteria</taxon>
        <taxon>Bacillati</taxon>
        <taxon>Bacillota</taxon>
        <taxon>Bacilli</taxon>
        <taxon>Bacillales</taxon>
        <taxon>Staphylococcaceae</taxon>
        <taxon>Staphylococcus</taxon>
    </lineage>
</organism>
<protein>
    <submittedName>
        <fullName evidence="3">Uncharacterized protein</fullName>
    </submittedName>
</protein>
<comment type="caution">
    <text evidence="3">The sequence shown here is derived from an EMBL/GenBank/DDBJ whole genome shotgun (WGS) entry which is preliminary data.</text>
</comment>
<dbReference type="AlphaFoldDB" id="A0AAQ0S5W8"/>
<dbReference type="RefSeq" id="WP_122065517.1">
    <property type="nucleotide sequence ID" value="NZ_JAHCSS010000007.1"/>
</dbReference>
<keyword evidence="2" id="KW-0812">Transmembrane</keyword>
<keyword evidence="1" id="KW-0175">Coiled coil</keyword>
<reference evidence="3 4" key="1">
    <citation type="submission" date="2018-10" db="EMBL/GenBank/DDBJ databases">
        <title>Staphylococcus pseudoxylosus sp. nov., isolated from bovine mastitis.</title>
        <authorList>
            <person name="Macfadyen A.C."/>
            <person name="Leroy S."/>
            <person name="Harrison E.M."/>
            <person name="Parkhill J."/>
            <person name="Holmes M.A."/>
            <person name="Paterson G.K."/>
        </authorList>
    </citation>
    <scope>NUCLEOTIDE SEQUENCE [LARGE SCALE GENOMIC DNA]</scope>
    <source>
        <strain evidence="3 4">S04009</strain>
    </source>
</reference>
<keyword evidence="2" id="KW-1133">Transmembrane helix</keyword>
<keyword evidence="4" id="KW-1185">Reference proteome</keyword>
<name>A0AAQ0S5W8_9STAP</name>
<evidence type="ECO:0000313" key="4">
    <source>
        <dbReference type="Proteomes" id="UP000269505"/>
    </source>
</evidence>